<keyword evidence="2" id="KW-0472">Membrane</keyword>
<keyword evidence="2" id="KW-1133">Transmembrane helix</keyword>
<feature type="transmembrane region" description="Helical" evidence="2">
    <location>
        <begin position="276"/>
        <end position="294"/>
    </location>
</feature>
<dbReference type="RefSeq" id="WP_045954398.1">
    <property type="nucleotide sequence ID" value="NZ_JXXV01000007.1"/>
</dbReference>
<evidence type="ECO:0000313" key="5">
    <source>
        <dbReference type="Proteomes" id="UP000033673"/>
    </source>
</evidence>
<accession>A0A0F4NRD5</accession>
<dbReference type="EMBL" id="JXXV01000007">
    <property type="protein sequence ID" value="KJY84661.1"/>
    <property type="molecule type" value="Genomic_DNA"/>
</dbReference>
<keyword evidence="5" id="KW-1185">Reference proteome</keyword>
<dbReference type="CDD" id="cd01949">
    <property type="entry name" value="GGDEF"/>
    <property type="match status" value="1"/>
</dbReference>
<dbReference type="PANTHER" id="PTHR45138:SF24">
    <property type="entry name" value="DIGUANYLATE CYCLASE DGCC-RELATED"/>
    <property type="match status" value="1"/>
</dbReference>
<dbReference type="InterPro" id="IPR043128">
    <property type="entry name" value="Rev_trsase/Diguanyl_cyclase"/>
</dbReference>
<dbReference type="PROSITE" id="PS50887">
    <property type="entry name" value="GGDEF"/>
    <property type="match status" value="1"/>
</dbReference>
<dbReference type="GO" id="GO:0043709">
    <property type="term" value="P:cell adhesion involved in single-species biofilm formation"/>
    <property type="evidence" value="ECO:0007669"/>
    <property type="project" value="TreeGrafter"/>
</dbReference>
<evidence type="ECO:0000256" key="2">
    <source>
        <dbReference type="SAM" id="Phobius"/>
    </source>
</evidence>
<dbReference type="AlphaFoldDB" id="A0A0F4NRD5"/>
<dbReference type="GO" id="GO:1902201">
    <property type="term" value="P:negative regulation of bacterial-type flagellum-dependent cell motility"/>
    <property type="evidence" value="ECO:0007669"/>
    <property type="project" value="TreeGrafter"/>
</dbReference>
<dbReference type="OrthoDB" id="6395678at2"/>
<dbReference type="InterPro" id="IPR000160">
    <property type="entry name" value="GGDEF_dom"/>
</dbReference>
<dbReference type="InterPro" id="IPR050469">
    <property type="entry name" value="Diguanylate_Cyclase"/>
</dbReference>
<proteinExistence type="predicted"/>
<dbReference type="GO" id="GO:0005886">
    <property type="term" value="C:plasma membrane"/>
    <property type="evidence" value="ECO:0007669"/>
    <property type="project" value="TreeGrafter"/>
</dbReference>
<feature type="domain" description="GGDEF" evidence="3">
    <location>
        <begin position="340"/>
        <end position="463"/>
    </location>
</feature>
<dbReference type="Pfam" id="PF00990">
    <property type="entry name" value="GGDEF"/>
    <property type="match status" value="1"/>
</dbReference>
<dbReference type="Proteomes" id="UP000033673">
    <property type="component" value="Unassembled WGS sequence"/>
</dbReference>
<reference evidence="4 5" key="1">
    <citation type="journal article" date="2015" name="BMC Genomics">
        <title>Genome mining reveals unlocked bioactive potential of marine Gram-negative bacteria.</title>
        <authorList>
            <person name="Machado H."/>
            <person name="Sonnenschein E.C."/>
            <person name="Melchiorsen J."/>
            <person name="Gram L."/>
        </authorList>
    </citation>
    <scope>NUCLEOTIDE SEQUENCE [LARGE SCALE GENOMIC DNA]</scope>
    <source>
        <strain evidence="4 5">S2757</strain>
    </source>
</reference>
<dbReference type="GO" id="GO:0052621">
    <property type="term" value="F:diguanylate cyclase activity"/>
    <property type="evidence" value="ECO:0007669"/>
    <property type="project" value="UniProtKB-EC"/>
</dbReference>
<evidence type="ECO:0000313" key="4">
    <source>
        <dbReference type="EMBL" id="KJY84661.1"/>
    </source>
</evidence>
<keyword evidence="2" id="KW-0812">Transmembrane</keyword>
<dbReference type="NCBIfam" id="TIGR00254">
    <property type="entry name" value="GGDEF"/>
    <property type="match status" value="1"/>
</dbReference>
<feature type="transmembrane region" description="Helical" evidence="2">
    <location>
        <begin position="12"/>
        <end position="33"/>
    </location>
</feature>
<comment type="caution">
    <text evidence="4">The sequence shown here is derived from an EMBL/GenBank/DDBJ whole genome shotgun (WGS) entry which is preliminary data.</text>
</comment>
<sequence length="463" mass="53940">MKKIKLNRANLIIKSLMIAFFTYWAILFSYSYLELEKNKSQFKMVTDKVESQKQLLTYTTLFINTILKVDRSNLNHMFSDTEKPKLNTYIYPIKGKEKELNPTEKLITLSTMYSFRQSNRYLFNTDSSIYLQSYSDNRKLIFFNDVGNVTLADEAHHDERCLKYKLCSKFSTKDQISDGVVVSRVYTDMISELPTVTLSSPIFDSYNIIGDLSSDLYISGNYFDNKATFRSGDIGDMNYISINYPQYPLSELGFRSNYVIDNKTILVYNYPISKPLLETIWVFYFVWIVCFLLMNHYQRLRHTKVNFHKIYEDSQRDDVTGLYNRKVFNSSKFLKRTHDKTLAIIAIDGNKLKKINDEYGHHIGDEAIKHIANSMKVTFRENDFLVRLGGDEFVAILPDCTSSRAFELKEQLKNHVPSKKLKYANIEVNVSVGVAFKSPSDDLEQALILADENLYLDKNNRYD</sequence>
<organism evidence="4 5">
    <name type="scientific">Vibrio galatheae</name>
    <dbReference type="NCBI Taxonomy" id="579748"/>
    <lineage>
        <taxon>Bacteria</taxon>
        <taxon>Pseudomonadati</taxon>
        <taxon>Pseudomonadota</taxon>
        <taxon>Gammaproteobacteria</taxon>
        <taxon>Vibrionales</taxon>
        <taxon>Vibrionaceae</taxon>
        <taxon>Vibrio</taxon>
    </lineage>
</organism>
<evidence type="ECO:0000256" key="1">
    <source>
        <dbReference type="ARBA" id="ARBA00012528"/>
    </source>
</evidence>
<name>A0A0F4NRD5_9VIBR</name>
<protein>
    <recommendedName>
        <fullName evidence="1">diguanylate cyclase</fullName>
        <ecNumber evidence="1">2.7.7.65</ecNumber>
    </recommendedName>
</protein>
<dbReference type="PANTHER" id="PTHR45138">
    <property type="entry name" value="REGULATORY COMPONENTS OF SENSORY TRANSDUCTION SYSTEM"/>
    <property type="match status" value="1"/>
</dbReference>
<dbReference type="STRING" id="579748.TW81_03795"/>
<evidence type="ECO:0000259" key="3">
    <source>
        <dbReference type="PROSITE" id="PS50887"/>
    </source>
</evidence>
<dbReference type="SMART" id="SM00267">
    <property type="entry name" value="GGDEF"/>
    <property type="match status" value="1"/>
</dbReference>
<dbReference type="Gene3D" id="3.30.70.270">
    <property type="match status" value="1"/>
</dbReference>
<dbReference type="EC" id="2.7.7.65" evidence="1"/>
<dbReference type="PATRIC" id="fig|579748.3.peg.788"/>
<gene>
    <name evidence="4" type="ORF">TW81_03795</name>
</gene>
<dbReference type="InterPro" id="IPR029787">
    <property type="entry name" value="Nucleotide_cyclase"/>
</dbReference>
<dbReference type="SUPFAM" id="SSF55073">
    <property type="entry name" value="Nucleotide cyclase"/>
    <property type="match status" value="1"/>
</dbReference>